<protein>
    <submittedName>
        <fullName evidence="2">Uncharacterized protein</fullName>
    </submittedName>
</protein>
<comment type="caution">
    <text evidence="2">The sequence shown here is derived from an EMBL/GenBank/DDBJ whole genome shotgun (WGS) entry which is preliminary data.</text>
</comment>
<evidence type="ECO:0000256" key="1">
    <source>
        <dbReference type="SAM" id="Coils"/>
    </source>
</evidence>
<feature type="coiled-coil region" evidence="1">
    <location>
        <begin position="233"/>
        <end position="260"/>
    </location>
</feature>
<keyword evidence="1" id="KW-0175">Coiled coil</keyword>
<organism evidence="2 3">
    <name type="scientific">Sulfuracidifex metallicus DSM 6482 = JCM 9184</name>
    <dbReference type="NCBI Taxonomy" id="523847"/>
    <lineage>
        <taxon>Archaea</taxon>
        <taxon>Thermoproteota</taxon>
        <taxon>Thermoprotei</taxon>
        <taxon>Sulfolobales</taxon>
        <taxon>Sulfolobaceae</taxon>
        <taxon>Sulfuracidifex</taxon>
    </lineage>
</organism>
<accession>A0A6A9QTJ9</accession>
<evidence type="ECO:0000313" key="3">
    <source>
        <dbReference type="Proteomes" id="UP000470772"/>
    </source>
</evidence>
<keyword evidence="3" id="KW-1185">Reference proteome</keyword>
<gene>
    <name evidence="2" type="ORF">GC250_06520</name>
</gene>
<dbReference type="AlphaFoldDB" id="A0A6A9QTJ9"/>
<dbReference type="OrthoDB" id="41706at2157"/>
<evidence type="ECO:0000313" key="2">
    <source>
        <dbReference type="EMBL" id="MUN29093.1"/>
    </source>
</evidence>
<dbReference type="EMBL" id="WGGD01000005">
    <property type="protein sequence ID" value="MUN29093.1"/>
    <property type="molecule type" value="Genomic_DNA"/>
</dbReference>
<sequence>MLDLTEVVEATKDSLMISSSIEKLDERYFKDYSSSLKGLNPNTFNGDEVEVIKNIKGADPNKVINLLRDIRNGFSVNALRDIEDVNENIESIKQHVDMLRSFFSEWYKHQTLDVREIVLSNFYSTFKVERITSNMEDDITSLMKLLNLYIDASMYDKAFSLARELPVAFCMKLKGGGTFDAEDDNYKECNDFVTTYFNSKHSEVLKYRNMLMHGGLSIDLKVNVSQDGKLSISKENQIKIRSLEEESKKLENYELEIMNE</sequence>
<dbReference type="SUPFAM" id="SSF160980">
    <property type="entry name" value="SSO1389-like"/>
    <property type="match status" value="1"/>
</dbReference>
<dbReference type="RefSeq" id="WP_054839295.1">
    <property type="nucleotide sequence ID" value="NZ_BBBY01000068.1"/>
</dbReference>
<dbReference type="Proteomes" id="UP000470772">
    <property type="component" value="Unassembled WGS sequence"/>
</dbReference>
<name>A0A6A9QTJ9_SULME</name>
<reference evidence="2 3" key="1">
    <citation type="submission" date="2019-10" db="EMBL/GenBank/DDBJ databases">
        <title>Sequencing and Assembly of Multiple Reported Metal-Biooxidizing Members of the Extremely Thermoacidophilic Archaeal Family Sulfolobaceae.</title>
        <authorList>
            <person name="Counts J.A."/>
            <person name="Kelly R.M."/>
        </authorList>
    </citation>
    <scope>NUCLEOTIDE SEQUENCE [LARGE SCALE GENOMIC DNA]</scope>
    <source>
        <strain evidence="2 3">DSM 6482</strain>
    </source>
</reference>
<proteinExistence type="predicted"/>